<dbReference type="Gene3D" id="1.10.40.30">
    <property type="entry name" value="Fumarase/aspartase (C-terminal domain)"/>
    <property type="match status" value="1"/>
</dbReference>
<dbReference type="CDD" id="cd01597">
    <property type="entry name" value="pCLME"/>
    <property type="match status" value="1"/>
</dbReference>
<evidence type="ECO:0000259" key="3">
    <source>
        <dbReference type="SMART" id="SM00998"/>
    </source>
</evidence>
<comment type="similarity">
    <text evidence="2">Belongs to the class-II fumarase/aspartase family.</text>
</comment>
<dbReference type="InterPro" id="IPR000362">
    <property type="entry name" value="Fumarate_lyase_fam"/>
</dbReference>
<dbReference type="SUPFAM" id="SSF48557">
    <property type="entry name" value="L-aspartase-like"/>
    <property type="match status" value="1"/>
</dbReference>
<sequence length="442" mass="45404">MSELFDPLSAAGPVHAEVDDRAWLRAMLDFERALAAAQAEVGLIESGHAEAIAVACDVDNYDPAGIGASAVGVGNPAAPLVRALTQRVTGDAARHVHLGATSQDVLDTAAMLVLRRATTALLSTVDKAARHAATLALAHRDTPQAGRTLGQQALPVTFGLTAAGWLTGLCNTRNRLRALRFPAQLGGASGTLASLGAHGGAVLAALARHLDLAEPVLPWHTERTSLVAIAAAFAETAGVAGGIARTITQLAQTEVGELTEEGPTGTGGSSTLPHKRNPVAAVLAAGSAAQAPGLLATLYSVQPQEHQRAMGAWHAEWRPLAELARVTGSAVHWTAESLARLHVHPGRMRENLDRTGGLLLAERVTTELAPVLGRLAAHDAVTGCALGAVEGGDFAGRLAADPVLGGHLTAQRIAELLDPAGYLGSAGLFVDRALAAYHGETP</sequence>
<keyword evidence="5" id="KW-1185">Reference proteome</keyword>
<protein>
    <submittedName>
        <fullName evidence="4">3-carboxy-cis,cis-muconate cycloisomerase</fullName>
        <ecNumber evidence="4">5.5.1.2</ecNumber>
    </submittedName>
</protein>
<dbReference type="Pfam" id="PF10397">
    <property type="entry name" value="ADSL_C"/>
    <property type="match status" value="1"/>
</dbReference>
<accession>A0ABS5A527</accession>
<proteinExistence type="inferred from homology"/>
<dbReference type="GO" id="GO:0047472">
    <property type="term" value="F:3-carboxy-cis,cis-muconate cycloisomerase activity"/>
    <property type="evidence" value="ECO:0007669"/>
    <property type="project" value="UniProtKB-EC"/>
</dbReference>
<dbReference type="Pfam" id="PF00206">
    <property type="entry name" value="Lyase_1"/>
    <property type="match status" value="1"/>
</dbReference>
<dbReference type="SMART" id="SM00998">
    <property type="entry name" value="ADSL_C"/>
    <property type="match status" value="1"/>
</dbReference>
<keyword evidence="4" id="KW-0413">Isomerase</keyword>
<dbReference type="RefSeq" id="WP_086789346.1">
    <property type="nucleotide sequence ID" value="NZ_JAGIOO010000001.1"/>
</dbReference>
<feature type="domain" description="Adenylosuccinate lyase C-terminal" evidence="3">
    <location>
        <begin position="356"/>
        <end position="434"/>
    </location>
</feature>
<organism evidence="4 5">
    <name type="scientific">Crossiella equi</name>
    <dbReference type="NCBI Taxonomy" id="130796"/>
    <lineage>
        <taxon>Bacteria</taxon>
        <taxon>Bacillati</taxon>
        <taxon>Actinomycetota</taxon>
        <taxon>Actinomycetes</taxon>
        <taxon>Pseudonocardiales</taxon>
        <taxon>Pseudonocardiaceae</taxon>
        <taxon>Crossiella</taxon>
    </lineage>
</organism>
<dbReference type="PRINTS" id="PR00149">
    <property type="entry name" value="FUMRATELYASE"/>
</dbReference>
<evidence type="ECO:0000256" key="1">
    <source>
        <dbReference type="ARBA" id="ARBA00023239"/>
    </source>
</evidence>
<dbReference type="PANTHER" id="PTHR43172:SF2">
    <property type="entry name" value="ADENYLOSUCCINATE LYASE C-TERMINAL DOMAIN-CONTAINING PROTEIN"/>
    <property type="match status" value="1"/>
</dbReference>
<evidence type="ECO:0000256" key="2">
    <source>
        <dbReference type="ARBA" id="ARBA00034772"/>
    </source>
</evidence>
<keyword evidence="1" id="KW-0456">Lyase</keyword>
<gene>
    <name evidence="4" type="ORF">JOF53_000561</name>
</gene>
<dbReference type="EC" id="5.5.1.2" evidence="4"/>
<evidence type="ECO:0000313" key="5">
    <source>
        <dbReference type="Proteomes" id="UP001519363"/>
    </source>
</evidence>
<dbReference type="PANTHER" id="PTHR43172">
    <property type="entry name" value="ADENYLOSUCCINATE LYASE"/>
    <property type="match status" value="1"/>
</dbReference>
<name>A0ABS5A527_9PSEU</name>
<dbReference type="EMBL" id="JAGIOO010000001">
    <property type="protein sequence ID" value="MBP2471689.1"/>
    <property type="molecule type" value="Genomic_DNA"/>
</dbReference>
<dbReference type="InterPro" id="IPR019468">
    <property type="entry name" value="AdenyloSucc_lyase_C"/>
</dbReference>
<evidence type="ECO:0000313" key="4">
    <source>
        <dbReference type="EMBL" id="MBP2471689.1"/>
    </source>
</evidence>
<comment type="caution">
    <text evidence="4">The sequence shown here is derived from an EMBL/GenBank/DDBJ whole genome shotgun (WGS) entry which is preliminary data.</text>
</comment>
<dbReference type="Proteomes" id="UP001519363">
    <property type="component" value="Unassembled WGS sequence"/>
</dbReference>
<reference evidence="4 5" key="1">
    <citation type="submission" date="2021-03" db="EMBL/GenBank/DDBJ databases">
        <title>Sequencing the genomes of 1000 actinobacteria strains.</title>
        <authorList>
            <person name="Klenk H.-P."/>
        </authorList>
    </citation>
    <scope>NUCLEOTIDE SEQUENCE [LARGE SCALE GENOMIC DNA]</scope>
    <source>
        <strain evidence="4 5">DSM 44580</strain>
    </source>
</reference>
<dbReference type="Gene3D" id="1.20.200.10">
    <property type="entry name" value="Fumarase/aspartase (Central domain)"/>
    <property type="match status" value="1"/>
</dbReference>
<dbReference type="InterPro" id="IPR022761">
    <property type="entry name" value="Fumarate_lyase_N"/>
</dbReference>
<dbReference type="InterPro" id="IPR008948">
    <property type="entry name" value="L-Aspartase-like"/>
</dbReference>